<dbReference type="Pfam" id="PF22224">
    <property type="entry name" value="AbpA-like"/>
    <property type="match status" value="1"/>
</dbReference>
<sequence>MKKVLLTSVAALAVFSAVVPAFADNNGGANLPGPYDSREAYESQSEFVTADRVNEYVAAYSENINANKADLEKAQAELAKAENAPENFTHNRDELLAPYRNVVVAAQKAYDAEVAKVRNEAVKHLQEVFNLALKKEGKYYILNETPEQANARYLKDHVQDGQNGQTAPSATPEPGKPGAVEQAKQAEAVAKQADATAKAGQKALPKTHASK</sequence>
<feature type="signal peptide" evidence="3">
    <location>
        <begin position="1"/>
        <end position="23"/>
    </location>
</feature>
<proteinExistence type="predicted"/>
<comment type="caution">
    <text evidence="4">The sequence shown here is derived from an EMBL/GenBank/DDBJ whole genome shotgun (WGS) entry which is preliminary data.</text>
</comment>
<organism evidence="4 5">
    <name type="scientific">Streptococcus hohhotensis</name>
    <dbReference type="NCBI Taxonomy" id="2866998"/>
    <lineage>
        <taxon>Bacteria</taxon>
        <taxon>Bacillati</taxon>
        <taxon>Bacillota</taxon>
        <taxon>Bacilli</taxon>
        <taxon>Lactobacillales</taxon>
        <taxon>Streptococcaceae</taxon>
        <taxon>Streptococcus</taxon>
        <taxon>Streptococcus mitis group</taxon>
    </lineage>
</organism>
<feature type="compositionally biased region" description="Polar residues" evidence="2">
    <location>
        <begin position="160"/>
        <end position="169"/>
    </location>
</feature>
<dbReference type="NCBIfam" id="NF040524">
    <property type="entry name" value="LPKTxAVK"/>
    <property type="match status" value="1"/>
</dbReference>
<protein>
    <submittedName>
        <fullName evidence="4">Amylase-binding adhesin AbpA</fullName>
    </submittedName>
</protein>
<evidence type="ECO:0000256" key="2">
    <source>
        <dbReference type="SAM" id="MobiDB-lite"/>
    </source>
</evidence>
<evidence type="ECO:0000256" key="3">
    <source>
        <dbReference type="SAM" id="SignalP"/>
    </source>
</evidence>
<dbReference type="NCBIfam" id="NF040523">
    <property type="entry name" value="adhesin_AbpA"/>
    <property type="match status" value="1"/>
</dbReference>
<keyword evidence="1" id="KW-0175">Coiled coil</keyword>
<keyword evidence="5" id="KW-1185">Reference proteome</keyword>
<reference evidence="4" key="1">
    <citation type="submission" date="2023-05" db="EMBL/GenBank/DDBJ databases">
        <title>Streptococcus hohhotensis sp. nov., isolated from the breast milk of healthy women.</title>
        <authorList>
            <person name="Liu W."/>
        </authorList>
    </citation>
    <scope>NUCLEOTIDE SEQUENCE</scope>
    <source>
        <strain evidence="4">IMAU99199</strain>
    </source>
</reference>
<feature type="chain" id="PRO_5046312572" evidence="3">
    <location>
        <begin position="24"/>
        <end position="211"/>
    </location>
</feature>
<dbReference type="EMBL" id="JAIRCA020000030">
    <property type="protein sequence ID" value="MDI2140346.1"/>
    <property type="molecule type" value="Genomic_DNA"/>
</dbReference>
<dbReference type="InterPro" id="IPR053991">
    <property type="entry name" value="AbpA-like"/>
</dbReference>
<feature type="region of interest" description="Disordered" evidence="2">
    <location>
        <begin position="159"/>
        <end position="211"/>
    </location>
</feature>
<dbReference type="RefSeq" id="WP_224219152.1">
    <property type="nucleotide sequence ID" value="NZ_JAIRCA020000030.1"/>
</dbReference>
<name>A0ABT6QFT8_9STRE</name>
<evidence type="ECO:0000313" key="4">
    <source>
        <dbReference type="EMBL" id="MDI2140346.1"/>
    </source>
</evidence>
<evidence type="ECO:0000256" key="1">
    <source>
        <dbReference type="SAM" id="Coils"/>
    </source>
</evidence>
<dbReference type="Proteomes" id="UP001156146">
    <property type="component" value="Unassembled WGS sequence"/>
</dbReference>
<feature type="compositionally biased region" description="Low complexity" evidence="2">
    <location>
        <begin position="178"/>
        <end position="203"/>
    </location>
</feature>
<keyword evidence="3" id="KW-0732">Signal</keyword>
<gene>
    <name evidence="4" type="primary">abpA</name>
    <name evidence="4" type="ORF">K4Z77_009345</name>
</gene>
<accession>A0ABT6QFT8</accession>
<evidence type="ECO:0000313" key="5">
    <source>
        <dbReference type="Proteomes" id="UP001156146"/>
    </source>
</evidence>
<feature type="coiled-coil region" evidence="1">
    <location>
        <begin position="57"/>
        <end position="84"/>
    </location>
</feature>